<gene>
    <name evidence="15" type="ORF">BS47DRAFT_1401352</name>
</gene>
<evidence type="ECO:0000256" key="9">
    <source>
        <dbReference type="ARBA" id="ARBA00023049"/>
    </source>
</evidence>
<dbReference type="SUPFAM" id="SSF55486">
    <property type="entry name" value="Metalloproteases ('zincins'), catalytic domain"/>
    <property type="match status" value="1"/>
</dbReference>
<dbReference type="PRINTS" id="PR00999">
    <property type="entry name" value="FUNGALYSIN"/>
</dbReference>
<keyword evidence="10 13" id="KW-0865">Zymogen</keyword>
<evidence type="ECO:0000256" key="13">
    <source>
        <dbReference type="RuleBase" id="RU364017"/>
    </source>
</evidence>
<evidence type="ECO:0000256" key="1">
    <source>
        <dbReference type="ARBA" id="ARBA00004613"/>
    </source>
</evidence>
<keyword evidence="9 13" id="KW-0482">Metalloprotease</keyword>
<comment type="similarity">
    <text evidence="2 13">Belongs to the peptidase M36 family.</text>
</comment>
<keyword evidence="16" id="KW-1185">Reference proteome</keyword>
<evidence type="ECO:0000313" key="16">
    <source>
        <dbReference type="Proteomes" id="UP000886523"/>
    </source>
</evidence>
<dbReference type="Proteomes" id="UP000886523">
    <property type="component" value="Unassembled WGS sequence"/>
</dbReference>
<dbReference type="Pfam" id="PF07504">
    <property type="entry name" value="FTP"/>
    <property type="match status" value="1"/>
</dbReference>
<feature type="chain" id="PRO_5040533277" description="Extracellular metalloproteinase" evidence="13">
    <location>
        <begin position="20"/>
        <end position="751"/>
    </location>
</feature>
<organism evidence="15 16">
    <name type="scientific">Hydnum rufescens UP504</name>
    <dbReference type="NCBI Taxonomy" id="1448309"/>
    <lineage>
        <taxon>Eukaryota</taxon>
        <taxon>Fungi</taxon>
        <taxon>Dikarya</taxon>
        <taxon>Basidiomycota</taxon>
        <taxon>Agaricomycotina</taxon>
        <taxon>Agaricomycetes</taxon>
        <taxon>Cantharellales</taxon>
        <taxon>Hydnaceae</taxon>
        <taxon>Hydnum</taxon>
    </lineage>
</organism>
<proteinExistence type="inferred from homology"/>
<evidence type="ECO:0000256" key="2">
    <source>
        <dbReference type="ARBA" id="ARBA00006006"/>
    </source>
</evidence>
<feature type="signal peptide" evidence="13">
    <location>
        <begin position="1"/>
        <end position="19"/>
    </location>
</feature>
<name>A0A9P6DMU4_9AGAM</name>
<evidence type="ECO:0000256" key="8">
    <source>
        <dbReference type="ARBA" id="ARBA00022833"/>
    </source>
</evidence>
<accession>A0A9P6DMU4</accession>
<dbReference type="AlphaFoldDB" id="A0A9P6DMU4"/>
<dbReference type="InterPro" id="IPR050371">
    <property type="entry name" value="Fungal_virulence_M36"/>
</dbReference>
<dbReference type="CDD" id="cd09596">
    <property type="entry name" value="M36"/>
    <property type="match status" value="1"/>
</dbReference>
<keyword evidence="3 13" id="KW-0964">Secreted</keyword>
<dbReference type="GO" id="GO:0006508">
    <property type="term" value="P:proteolysis"/>
    <property type="evidence" value="ECO:0007669"/>
    <property type="project" value="UniProtKB-KW"/>
</dbReference>
<protein>
    <recommendedName>
        <fullName evidence="13">Extracellular metalloproteinase</fullName>
        <ecNumber evidence="13">3.4.24.-</ecNumber>
    </recommendedName>
    <alternativeName>
        <fullName evidence="13">Fungalysin</fullName>
    </alternativeName>
</protein>
<dbReference type="EMBL" id="MU129222">
    <property type="protein sequence ID" value="KAF9504473.1"/>
    <property type="molecule type" value="Genomic_DNA"/>
</dbReference>
<evidence type="ECO:0000256" key="10">
    <source>
        <dbReference type="ARBA" id="ARBA00023145"/>
    </source>
</evidence>
<dbReference type="GO" id="GO:0008270">
    <property type="term" value="F:zinc ion binding"/>
    <property type="evidence" value="ECO:0007669"/>
    <property type="project" value="InterPro"/>
</dbReference>
<dbReference type="OrthoDB" id="3227768at2759"/>
<dbReference type="PANTHER" id="PTHR33478:SF1">
    <property type="entry name" value="EXTRACELLULAR METALLOPROTEINASE MEP"/>
    <property type="match status" value="1"/>
</dbReference>
<evidence type="ECO:0000256" key="5">
    <source>
        <dbReference type="ARBA" id="ARBA00022723"/>
    </source>
</evidence>
<dbReference type="Gene3D" id="1.10.390.10">
    <property type="entry name" value="Neutral Protease Domain 2"/>
    <property type="match status" value="1"/>
</dbReference>
<keyword evidence="7 13" id="KW-0378">Hydrolase</keyword>
<reference evidence="15" key="1">
    <citation type="journal article" date="2020" name="Nat. Commun.">
        <title>Large-scale genome sequencing of mycorrhizal fungi provides insights into the early evolution of symbiotic traits.</title>
        <authorList>
            <person name="Miyauchi S."/>
            <person name="Kiss E."/>
            <person name="Kuo A."/>
            <person name="Drula E."/>
            <person name="Kohler A."/>
            <person name="Sanchez-Garcia M."/>
            <person name="Morin E."/>
            <person name="Andreopoulos B."/>
            <person name="Barry K.W."/>
            <person name="Bonito G."/>
            <person name="Buee M."/>
            <person name="Carver A."/>
            <person name="Chen C."/>
            <person name="Cichocki N."/>
            <person name="Clum A."/>
            <person name="Culley D."/>
            <person name="Crous P.W."/>
            <person name="Fauchery L."/>
            <person name="Girlanda M."/>
            <person name="Hayes R.D."/>
            <person name="Keri Z."/>
            <person name="LaButti K."/>
            <person name="Lipzen A."/>
            <person name="Lombard V."/>
            <person name="Magnuson J."/>
            <person name="Maillard F."/>
            <person name="Murat C."/>
            <person name="Nolan M."/>
            <person name="Ohm R.A."/>
            <person name="Pangilinan J."/>
            <person name="Pereira M.F."/>
            <person name="Perotto S."/>
            <person name="Peter M."/>
            <person name="Pfister S."/>
            <person name="Riley R."/>
            <person name="Sitrit Y."/>
            <person name="Stielow J.B."/>
            <person name="Szollosi G."/>
            <person name="Zifcakova L."/>
            <person name="Stursova M."/>
            <person name="Spatafora J.W."/>
            <person name="Tedersoo L."/>
            <person name="Vaario L.M."/>
            <person name="Yamada A."/>
            <person name="Yan M."/>
            <person name="Wang P."/>
            <person name="Xu J."/>
            <person name="Bruns T."/>
            <person name="Baldrian P."/>
            <person name="Vilgalys R."/>
            <person name="Dunand C."/>
            <person name="Henrissat B."/>
            <person name="Grigoriev I.V."/>
            <person name="Hibbett D."/>
            <person name="Nagy L.G."/>
            <person name="Martin F.M."/>
        </authorList>
    </citation>
    <scope>NUCLEOTIDE SEQUENCE</scope>
    <source>
        <strain evidence="15">UP504</strain>
    </source>
</reference>
<evidence type="ECO:0000256" key="4">
    <source>
        <dbReference type="ARBA" id="ARBA00022670"/>
    </source>
</evidence>
<dbReference type="InterPro" id="IPR001842">
    <property type="entry name" value="Peptidase_M36"/>
</dbReference>
<sequence>MRSFIGLSLAFAVASVAHSTRRKSLGYGPKLPHARYVTDVTRVQTFAPLKEPKDVALLYLDSILSEGTDSTLIEGRDFVFRDDSYTDDRTGVTHLYVRQVVNGIEVADGNINLNIMDGHVLSYGDSFYRGPAPKTLSNPQPAEELHGQFCTAEEPTDDVDVAKPIWSNGQLVIGTSESTVQSSHINCNTFNTVLKAREASLSNAADISDPRAALLHFMIAAHPDPAAAEVIHESFDELVRSMPTRFGSSLTGSIQSQVEIIEDVPGAVNPVNAKLVYVQSPNSHETKLTLAWKFEVEMQDNWYEAYMDASHVSRIHTVIDWASDALPRNLIPPLWSPPTACGHGLASPVGWHSVPAGKDPSTRGRFDPGLFLNSTTTWGNNVFAHENWDGQNEWINNYRPSDPDLTFDYKYGPKKHEDSPAVDPKDYINLTITQLFYTTNMIHDLFYRYGFDEQSGNFQQYNFGKRGKDGDAVIANAQDGSGYNNANFMTPPDGQNGRCRMYIWNTATPYRDGDLEAGIVIHELAHGLSTRLTGGPSDSGCLGWGEGGGMGKVGVVRFDYFIASTVRSNSTYSDYPMGAWAANQEKGIRNFPYSMDMAINPSTYKTLDKPGYWGVHAIGEVWAEILWVIEQKLIAKHGFTATLFPPPPLEDGTIPEGDFYAARQFKPDGTPCPWFFDARDAILLADRILTGGENACEIWRGFSERGLGPNATIIGSTPWGGGVRTDDYELPLDVCKSPEEESSRKKGTTFA</sequence>
<dbReference type="GO" id="GO:0005615">
    <property type="term" value="C:extracellular space"/>
    <property type="evidence" value="ECO:0007669"/>
    <property type="project" value="InterPro"/>
</dbReference>
<evidence type="ECO:0000256" key="7">
    <source>
        <dbReference type="ARBA" id="ARBA00022801"/>
    </source>
</evidence>
<comment type="cofactor">
    <cofactor evidence="12">
        <name>Zn(2+)</name>
        <dbReference type="ChEBI" id="CHEBI:29105"/>
    </cofactor>
    <text evidence="12">Binds 1 zinc ion per subunit.</text>
</comment>
<dbReference type="Gene3D" id="3.10.170.10">
    <property type="match status" value="1"/>
</dbReference>
<keyword evidence="8 12" id="KW-0862">Zinc</keyword>
<evidence type="ECO:0000256" key="6">
    <source>
        <dbReference type="ARBA" id="ARBA00022729"/>
    </source>
</evidence>
<dbReference type="PANTHER" id="PTHR33478">
    <property type="entry name" value="EXTRACELLULAR METALLOPROTEINASE MEP"/>
    <property type="match status" value="1"/>
</dbReference>
<keyword evidence="6 13" id="KW-0732">Signal</keyword>
<dbReference type="GO" id="GO:0004222">
    <property type="term" value="F:metalloendopeptidase activity"/>
    <property type="evidence" value="ECO:0007669"/>
    <property type="project" value="InterPro"/>
</dbReference>
<evidence type="ECO:0000259" key="14">
    <source>
        <dbReference type="Pfam" id="PF07504"/>
    </source>
</evidence>
<evidence type="ECO:0000256" key="11">
    <source>
        <dbReference type="PIRSR" id="PIRSR601842-1"/>
    </source>
</evidence>
<feature type="binding site" evidence="12">
    <location>
        <position position="526"/>
    </location>
    <ligand>
        <name>Zn(2+)</name>
        <dbReference type="ChEBI" id="CHEBI:29105"/>
        <note>catalytic</note>
    </ligand>
</feature>
<dbReference type="EC" id="3.4.24.-" evidence="13"/>
<feature type="domain" description="FTP" evidence="14">
    <location>
        <begin position="83"/>
        <end position="127"/>
    </location>
</feature>
<keyword evidence="4 13" id="KW-0645">Protease</keyword>
<evidence type="ECO:0000256" key="3">
    <source>
        <dbReference type="ARBA" id="ARBA00022525"/>
    </source>
</evidence>
<comment type="caution">
    <text evidence="15">The sequence shown here is derived from an EMBL/GenBank/DDBJ whole genome shotgun (WGS) entry which is preliminary data.</text>
</comment>
<feature type="binding site" evidence="12">
    <location>
        <position position="522"/>
    </location>
    <ligand>
        <name>Zn(2+)</name>
        <dbReference type="ChEBI" id="CHEBI:29105"/>
        <note>catalytic</note>
    </ligand>
</feature>
<feature type="binding site" evidence="12">
    <location>
        <position position="324"/>
    </location>
    <ligand>
        <name>Zn(2+)</name>
        <dbReference type="ChEBI" id="CHEBI:29105"/>
        <note>catalytic</note>
    </ligand>
</feature>
<feature type="active site" evidence="11">
    <location>
        <position position="523"/>
    </location>
</feature>
<dbReference type="InterPro" id="IPR011096">
    <property type="entry name" value="FTP_domain"/>
</dbReference>
<evidence type="ECO:0000256" key="12">
    <source>
        <dbReference type="PIRSR" id="PIRSR601842-2"/>
    </source>
</evidence>
<comment type="subcellular location">
    <subcellularLocation>
        <location evidence="1 13">Secreted</location>
    </subcellularLocation>
</comment>
<evidence type="ECO:0000313" key="15">
    <source>
        <dbReference type="EMBL" id="KAF9504473.1"/>
    </source>
</evidence>
<dbReference type="Pfam" id="PF02128">
    <property type="entry name" value="Peptidase_M36"/>
    <property type="match status" value="1"/>
</dbReference>
<keyword evidence="5 12" id="KW-0479">Metal-binding</keyword>
<dbReference type="InterPro" id="IPR027268">
    <property type="entry name" value="Peptidase_M4/M1_CTD_sf"/>
</dbReference>